<name>A0A160MGC0_9BACI</name>
<reference evidence="2 3" key="1">
    <citation type="submission" date="2016-04" db="EMBL/GenBank/DDBJ databases">
        <title>Complete genome sequence of Bacillus oceanisediminis strain 2691.</title>
        <authorList>
            <person name="Jeong H."/>
            <person name="Kim H.J."/>
            <person name="Lee D.-W."/>
        </authorList>
    </citation>
    <scope>NUCLEOTIDE SEQUENCE [LARGE SCALE GENOMIC DNA]</scope>
    <source>
        <strain evidence="2 3">2691</strain>
    </source>
</reference>
<dbReference type="STRING" id="1196031.A361_23720"/>
<sequence>MQQLKPTYDKNCGCRVCRESFTTKKTRSRFVKIFNYDSDFCPIYSDESMNPLLYYINTCPHCGYSESEDFSPYFPPGALDMINSKVVDAWIPQDYCQDRTIPVAINAYKLAIYCGTLKREKHIIMAGLYIRLAWLFRSIKNDNQEQRFLKLALKEYSESYMSDDFKGSSISETRIFYLIGELSRRTHQSEQAVKYFSKVIELQSRSTEPKLIEMARERWHEMRQEQKTAGN</sequence>
<dbReference type="InterPro" id="IPR011990">
    <property type="entry name" value="TPR-like_helical_dom_sf"/>
</dbReference>
<dbReference type="RefSeq" id="WP_019380030.1">
    <property type="nucleotide sequence ID" value="NZ_CP015506.1"/>
</dbReference>
<organism evidence="2 3">
    <name type="scientific">Cytobacillus oceanisediminis 2691</name>
    <dbReference type="NCBI Taxonomy" id="1196031"/>
    <lineage>
        <taxon>Bacteria</taxon>
        <taxon>Bacillati</taxon>
        <taxon>Bacillota</taxon>
        <taxon>Bacilli</taxon>
        <taxon>Bacillales</taxon>
        <taxon>Bacillaceae</taxon>
        <taxon>Cytobacillus</taxon>
    </lineage>
</organism>
<proteinExistence type="predicted"/>
<accession>A0A160MGC0</accession>
<dbReference type="Proteomes" id="UP000077856">
    <property type="component" value="Chromosome"/>
</dbReference>
<evidence type="ECO:0000256" key="1">
    <source>
        <dbReference type="PROSITE-ProRule" id="PRU00339"/>
    </source>
</evidence>
<dbReference type="EMBL" id="CP015506">
    <property type="protein sequence ID" value="AND42024.1"/>
    <property type="molecule type" value="Genomic_DNA"/>
</dbReference>
<dbReference type="InterPro" id="IPR019734">
    <property type="entry name" value="TPR_rpt"/>
</dbReference>
<dbReference type="AlphaFoldDB" id="A0A160MGC0"/>
<protein>
    <submittedName>
        <fullName evidence="2">Uncharacterized protein</fullName>
    </submittedName>
</protein>
<evidence type="ECO:0000313" key="2">
    <source>
        <dbReference type="EMBL" id="AND42024.1"/>
    </source>
</evidence>
<keyword evidence="1" id="KW-0802">TPR repeat</keyword>
<dbReference type="Gene3D" id="1.25.40.10">
    <property type="entry name" value="Tetratricopeptide repeat domain"/>
    <property type="match status" value="1"/>
</dbReference>
<feature type="repeat" description="TPR" evidence="1">
    <location>
        <begin position="173"/>
        <end position="206"/>
    </location>
</feature>
<dbReference type="eggNOG" id="COG1655">
    <property type="taxonomic scope" value="Bacteria"/>
</dbReference>
<evidence type="ECO:0000313" key="3">
    <source>
        <dbReference type="Proteomes" id="UP000077856"/>
    </source>
</evidence>
<dbReference type="SUPFAM" id="SSF48452">
    <property type="entry name" value="TPR-like"/>
    <property type="match status" value="1"/>
</dbReference>
<gene>
    <name evidence="2" type="ORF">A361_23720</name>
</gene>
<dbReference type="KEGG" id="bon:A361_23720"/>
<dbReference type="PROSITE" id="PS50005">
    <property type="entry name" value="TPR"/>
    <property type="match status" value="1"/>
</dbReference>
<dbReference type="InterPro" id="IPR018708">
    <property type="entry name" value="DUF2225"/>
</dbReference>
<dbReference type="Pfam" id="PF09986">
    <property type="entry name" value="DUF2225"/>
    <property type="match status" value="1"/>
</dbReference>